<dbReference type="PANTHER" id="PTHR31793:SF37">
    <property type="entry name" value="ACYL-COA THIOESTER HYDROLASE YBGC"/>
    <property type="match status" value="1"/>
</dbReference>
<accession>A0A2D2Q107</accession>
<dbReference type="Pfam" id="PF13279">
    <property type="entry name" value="4HBT_2"/>
    <property type="match status" value="1"/>
</dbReference>
<feature type="active site" evidence="2">
    <location>
        <position position="16"/>
    </location>
</feature>
<dbReference type="Proteomes" id="UP000231057">
    <property type="component" value="Chromosome"/>
</dbReference>
<keyword evidence="1 2" id="KW-0378">Hydrolase</keyword>
<dbReference type="EC" id="3.1.2.28" evidence="2"/>
<dbReference type="SUPFAM" id="SSF54637">
    <property type="entry name" value="Thioesterase/thiol ester dehydrase-isomerase"/>
    <property type="match status" value="1"/>
</dbReference>
<comment type="pathway">
    <text evidence="2">Cofactor biosynthesis; phylloquinone biosynthesis.</text>
</comment>
<reference evidence="4" key="2">
    <citation type="journal article" date="2022" name="Front. Microbiol.">
        <title>Comparative Genomic Analysis Revealed Distinct Molecular Components and Organization of CO2-Concentrating Mechanism in Thermophilic Cyanobacteria.</title>
        <authorList>
            <person name="Tang J."/>
            <person name="Zhou H."/>
            <person name="Yao D."/>
            <person name="Riaz S."/>
            <person name="You D."/>
            <person name="Klepacz-Smolka A."/>
            <person name="Daroch M."/>
        </authorList>
    </citation>
    <scope>NUCLEOTIDE SEQUENCE [LARGE SCALE GENOMIC DNA]</scope>
    <source>
        <strain evidence="4">PCC 6715</strain>
    </source>
</reference>
<keyword evidence="4" id="KW-1185">Reference proteome</keyword>
<dbReference type="AlphaFoldDB" id="A0A2D2Q107"/>
<organism evidence="3 4">
    <name type="scientific">Parathermosynechococcus lividus PCC 6715</name>
    <dbReference type="NCBI Taxonomy" id="1917166"/>
    <lineage>
        <taxon>Bacteria</taxon>
        <taxon>Bacillati</taxon>
        <taxon>Cyanobacteriota</taxon>
        <taxon>Cyanophyceae</taxon>
        <taxon>Acaryochloridales</taxon>
        <taxon>Thermosynechococcaceae</taxon>
        <taxon>Parathermosynechococcus</taxon>
    </lineage>
</organism>
<comment type="similarity">
    <text evidence="2">Belongs to the 4-hydroxybenzoyl-CoA thioesterase family. DHNA-CoA hydrolase subfamily.</text>
</comment>
<dbReference type="GO" id="GO:0047617">
    <property type="term" value="F:fatty acyl-CoA hydrolase activity"/>
    <property type="evidence" value="ECO:0007669"/>
    <property type="project" value="TreeGrafter"/>
</dbReference>
<evidence type="ECO:0000256" key="2">
    <source>
        <dbReference type="HAMAP-Rule" id="MF_02101"/>
    </source>
</evidence>
<sequence>MELETYECRVHFGDTDAAGVVYFANVLRFCHEAYENLLQQLGVDLRQFFSGSGLIVPITDAQIRFLKPLYCGDRLRIIVTPEAVDGSRFQLGYRVLSSEADCVAVAQTHHVCLALPERHKAPLPPPLADWLTSEMRTPPARGFPV</sequence>
<dbReference type="RefSeq" id="WP_099798535.1">
    <property type="nucleotide sequence ID" value="NZ_CP018092.1"/>
</dbReference>
<comment type="function">
    <text evidence="2">Catalyzes the hydrolysis of 1,4-dihydroxy-2-naphthoyl-CoA (DHNA-CoA) to 1,4-dihydroxy-2-naphthoate (DHNA), a reaction involved in phylloquinone (vitamin K1) biosynthesis.</text>
</comment>
<dbReference type="PANTHER" id="PTHR31793">
    <property type="entry name" value="4-HYDROXYBENZOYL-COA THIOESTERASE FAMILY MEMBER"/>
    <property type="match status" value="1"/>
</dbReference>
<dbReference type="InterPro" id="IPR029069">
    <property type="entry name" value="HotDog_dom_sf"/>
</dbReference>
<dbReference type="UniPathway" id="UPA00995"/>
<gene>
    <name evidence="3" type="ORF">BRW62_04805</name>
</gene>
<dbReference type="InterPro" id="IPR050563">
    <property type="entry name" value="4-hydroxybenzoyl-CoA_TE"/>
</dbReference>
<dbReference type="InterPro" id="IPR022829">
    <property type="entry name" value="DHNA_CoA_hydrolase"/>
</dbReference>
<dbReference type="HAMAP" id="MF_02101">
    <property type="entry name" value="DHNA_CoA_hydrolase"/>
    <property type="match status" value="1"/>
</dbReference>
<comment type="catalytic activity">
    <reaction evidence="2">
        <text>1,4-dihydroxy-2-naphthoyl-CoA + H2O = 1,4-dihydroxy-2-naphthoate + CoA + H(+)</text>
        <dbReference type="Rhea" id="RHEA:26309"/>
        <dbReference type="ChEBI" id="CHEBI:11173"/>
        <dbReference type="ChEBI" id="CHEBI:15377"/>
        <dbReference type="ChEBI" id="CHEBI:15378"/>
        <dbReference type="ChEBI" id="CHEBI:57287"/>
        <dbReference type="ChEBI" id="CHEBI:58897"/>
        <dbReference type="EC" id="3.1.2.28"/>
    </reaction>
</comment>
<name>A0A2D2Q107_PARLV</name>
<evidence type="ECO:0000256" key="1">
    <source>
        <dbReference type="ARBA" id="ARBA00022801"/>
    </source>
</evidence>
<dbReference type="EMBL" id="CP018092">
    <property type="protein sequence ID" value="ATS18184.1"/>
    <property type="molecule type" value="Genomic_DNA"/>
</dbReference>
<dbReference type="OrthoDB" id="9800856at2"/>
<dbReference type="UniPathway" id="UPA01057">
    <property type="reaction ID" value="UER01033"/>
</dbReference>
<dbReference type="GO" id="GO:0061522">
    <property type="term" value="F:1,4-dihydroxy-2-naphthoyl-CoA thioesterase activity"/>
    <property type="evidence" value="ECO:0007669"/>
    <property type="project" value="UniProtKB-EC"/>
</dbReference>
<dbReference type="Gene3D" id="3.10.129.10">
    <property type="entry name" value="Hotdog Thioesterase"/>
    <property type="match status" value="1"/>
</dbReference>
<dbReference type="CDD" id="cd00586">
    <property type="entry name" value="4HBT"/>
    <property type="match status" value="1"/>
</dbReference>
<proteinExistence type="inferred from homology"/>
<evidence type="ECO:0000313" key="3">
    <source>
        <dbReference type="EMBL" id="ATS18184.1"/>
    </source>
</evidence>
<dbReference type="KEGG" id="slw:BRW62_04805"/>
<dbReference type="GO" id="GO:0042372">
    <property type="term" value="P:phylloquinone biosynthetic process"/>
    <property type="evidence" value="ECO:0007669"/>
    <property type="project" value="UniProtKB-UniRule"/>
</dbReference>
<protein>
    <recommendedName>
        <fullName evidence="2">1,4-dihydroxy-2-naphthoyl-CoA hydrolase</fullName>
        <shortName evidence="2">DHNA-CoA hydrolase</shortName>
        <ecNumber evidence="2">3.1.2.28</ecNumber>
    </recommendedName>
    <alternativeName>
        <fullName evidence="2">DHNA-CoA thioesterase</fullName>
    </alternativeName>
</protein>
<reference evidence="3 4" key="1">
    <citation type="submission" date="2016-11" db="EMBL/GenBank/DDBJ databases">
        <title>Complete genome sequence of thermophilic cyanobacteria strain Synechococcus sp. PCC6715.</title>
        <authorList>
            <person name="Tang J."/>
            <person name="Daroch M."/>
            <person name="Liang Y."/>
            <person name="Jiang D."/>
            <person name="Shah M."/>
        </authorList>
    </citation>
    <scope>NUCLEOTIDE SEQUENCE [LARGE SCALE GENOMIC DNA]</scope>
    <source>
        <strain evidence="3 4">PCC 6715</strain>
    </source>
</reference>
<dbReference type="InterPro" id="IPR006684">
    <property type="entry name" value="YbgC/YbaW"/>
</dbReference>
<dbReference type="PIRSF" id="PIRSF003230">
    <property type="entry name" value="YbgC"/>
    <property type="match status" value="1"/>
</dbReference>
<comment type="pathway">
    <text evidence="2">Quinol/quinone metabolism; 1,4-dihydroxy-2-naphthoate biosynthesis; 1,4-dihydroxy-2-naphthoate from chorismate: step 7/7.</text>
</comment>
<evidence type="ECO:0000313" key="4">
    <source>
        <dbReference type="Proteomes" id="UP000231057"/>
    </source>
</evidence>